<dbReference type="AlphaFoldDB" id="W6YZ49"/>
<dbReference type="EMBL" id="KI964047">
    <property type="protein sequence ID" value="EUC42865.1"/>
    <property type="molecule type" value="Genomic_DNA"/>
</dbReference>
<sequence>MVRSKSAEPNQKAVVDRLPSISGWMTERNAFRILSDICIQGYRDHGHRIGVIRGPDFSSLDGGLIFDPPEGFPMNMDPSAVWSWVNKHRQKDNLQIVPIDIKLSISTRSARQIAPIFIVAPPGNSEILCILPVNSYTALHANTKLEYQDSHTLVKDESIKAHRMRPREPLHISTLLAPFAVHRCDLFEALLRLKDAFKGQTTYTNPSNGVVMRGWTPPLPDCSPEKLMMILGERQKFSATTIQELAQLLRAQPEFQLELLFNLIQPLSCDLILRDKKSSTVYLIEHKTTTSRETKSDIVTLRPAPEWADYKLNWNFLLHQQGDWLAIHTREGHKARSSTPAVRVNIRSPDAISTFARTIQQTTATQKQSTRTITARKELFRIAFCDAINDQCYKLGKNACIILEGNACGDAVMVRHDWTERDTARYKANRTLPVSLVGGIRSGSLSALVLRFIAHNWPPRVPPSQIFEPTRVRTIEIPLCMSQPFIYVAATISSPSIDGQPILDQPILLPSGDTNWLVKYKGCKVCDSEIRTRNWRPVIQTLGEGQGAGQPGSSLIQLPFLKQDAEPLCHVYAFSNGSVHQHFDNLLCDQGSHYVTPIYGPNGLLQRQWNHGSPRMQNTGSSATHTMMCRVLTTLPPNTQPMATDHVESIYNEKKRCIVKERDCTESRAKDFSHQAMIGDDNYGMPLADIMAQSAFKTKYVLRCDYCEDEKSCRFYIPEIAYSRKVIPTCIGCYASKHACTFHGVMCLATSVLLIERCATIELSVYEKLVRMEASPAMNQIATRIVTWPTTTMGTLISRAIRIPYMRREIVSFIRDGSPAVDSGKITWPAHCPGSDGESNSGELFVEGRKVCARRGQCITSEKLYNTLREYFLGSCSHEPWHALRLKALAAIHRERRAGEKYTTSFWRKIQEKVDGPESIPAMVEK</sequence>
<dbReference type="RefSeq" id="XP_007690632.1">
    <property type="nucleotide sequence ID" value="XM_007692442.1"/>
</dbReference>
<dbReference type="GeneID" id="19123624"/>
<dbReference type="KEGG" id="bor:COCMIDRAFT_39158"/>
<gene>
    <name evidence="1" type="ORF">COCMIDRAFT_39158</name>
</gene>
<organism evidence="1 2">
    <name type="scientific">Bipolaris oryzae ATCC 44560</name>
    <dbReference type="NCBI Taxonomy" id="930090"/>
    <lineage>
        <taxon>Eukaryota</taxon>
        <taxon>Fungi</taxon>
        <taxon>Dikarya</taxon>
        <taxon>Ascomycota</taxon>
        <taxon>Pezizomycotina</taxon>
        <taxon>Dothideomycetes</taxon>
        <taxon>Pleosporomycetidae</taxon>
        <taxon>Pleosporales</taxon>
        <taxon>Pleosporineae</taxon>
        <taxon>Pleosporaceae</taxon>
        <taxon>Bipolaris</taxon>
    </lineage>
</organism>
<keyword evidence="2" id="KW-1185">Reference proteome</keyword>
<accession>W6YZ49</accession>
<dbReference type="OrthoDB" id="3690251at2759"/>
<evidence type="ECO:0000313" key="1">
    <source>
        <dbReference type="EMBL" id="EUC42865.1"/>
    </source>
</evidence>
<dbReference type="Proteomes" id="UP000054032">
    <property type="component" value="Unassembled WGS sequence"/>
</dbReference>
<proteinExistence type="predicted"/>
<protein>
    <submittedName>
        <fullName evidence="1">Uncharacterized protein</fullName>
    </submittedName>
</protein>
<dbReference type="HOGENOM" id="CLU_315448_0_0_1"/>
<evidence type="ECO:0000313" key="2">
    <source>
        <dbReference type="Proteomes" id="UP000054032"/>
    </source>
</evidence>
<name>W6YZ49_COCMI</name>
<reference evidence="1 2" key="1">
    <citation type="journal article" date="2013" name="PLoS Genet.">
        <title>Comparative genome structure, secondary metabolite, and effector coding capacity across Cochliobolus pathogens.</title>
        <authorList>
            <person name="Condon B.J."/>
            <person name="Leng Y."/>
            <person name="Wu D."/>
            <person name="Bushley K.E."/>
            <person name="Ohm R.A."/>
            <person name="Otillar R."/>
            <person name="Martin J."/>
            <person name="Schackwitz W."/>
            <person name="Grimwood J."/>
            <person name="MohdZainudin N."/>
            <person name="Xue C."/>
            <person name="Wang R."/>
            <person name="Manning V.A."/>
            <person name="Dhillon B."/>
            <person name="Tu Z.J."/>
            <person name="Steffenson B.J."/>
            <person name="Salamov A."/>
            <person name="Sun H."/>
            <person name="Lowry S."/>
            <person name="LaButti K."/>
            <person name="Han J."/>
            <person name="Copeland A."/>
            <person name="Lindquist E."/>
            <person name="Barry K."/>
            <person name="Schmutz J."/>
            <person name="Baker S.E."/>
            <person name="Ciuffetti L.M."/>
            <person name="Grigoriev I.V."/>
            <person name="Zhong S."/>
            <person name="Turgeon B.G."/>
        </authorList>
    </citation>
    <scope>NUCLEOTIDE SEQUENCE [LARGE SCALE GENOMIC DNA]</scope>
    <source>
        <strain evidence="1 2">ATCC 44560</strain>
    </source>
</reference>